<dbReference type="HOGENOM" id="CLU_2560712_0_0_1"/>
<proteinExistence type="predicted"/>
<evidence type="ECO:0000313" key="3">
    <source>
        <dbReference type="Proteomes" id="UP000008744"/>
    </source>
</evidence>
<organism evidence="3">
    <name type="scientific">Drosophila persimilis</name>
    <name type="common">Fruit fly</name>
    <dbReference type="NCBI Taxonomy" id="7234"/>
    <lineage>
        <taxon>Eukaryota</taxon>
        <taxon>Metazoa</taxon>
        <taxon>Ecdysozoa</taxon>
        <taxon>Arthropoda</taxon>
        <taxon>Hexapoda</taxon>
        <taxon>Insecta</taxon>
        <taxon>Pterygota</taxon>
        <taxon>Neoptera</taxon>
        <taxon>Endopterygota</taxon>
        <taxon>Diptera</taxon>
        <taxon>Brachycera</taxon>
        <taxon>Muscomorpha</taxon>
        <taxon>Ephydroidea</taxon>
        <taxon>Drosophilidae</taxon>
        <taxon>Drosophila</taxon>
        <taxon>Sophophora</taxon>
    </lineage>
</organism>
<gene>
    <name evidence="2" type="primary">Dper\GL13719</name>
    <name evidence="2" type="ORF">Dper_GL13719</name>
</gene>
<accession>B4GNV2</accession>
<sequence>MLNYVHTFVGSTAGIGPLGPSTPGPDTAPHLSGESIWVGVACGLVDWWMAEFPRDENENEDVAVDEDVAVEWPEQQPQQPVS</sequence>
<name>B4GNV2_DROPE</name>
<keyword evidence="3" id="KW-1185">Reference proteome</keyword>
<dbReference type="EMBL" id="CH479186">
    <property type="protein sequence ID" value="EDW38835.1"/>
    <property type="molecule type" value="Genomic_DNA"/>
</dbReference>
<feature type="region of interest" description="Disordered" evidence="1">
    <location>
        <begin position="12"/>
        <end position="32"/>
    </location>
</feature>
<protein>
    <submittedName>
        <fullName evidence="2">GL13719</fullName>
    </submittedName>
</protein>
<reference evidence="2 3" key="1">
    <citation type="journal article" date="2007" name="Nature">
        <title>Evolution of genes and genomes on the Drosophila phylogeny.</title>
        <authorList>
            <consortium name="Drosophila 12 Genomes Consortium"/>
            <person name="Clark A.G."/>
            <person name="Eisen M.B."/>
            <person name="Smith D.R."/>
            <person name="Bergman C.M."/>
            <person name="Oliver B."/>
            <person name="Markow T.A."/>
            <person name="Kaufman T.C."/>
            <person name="Kellis M."/>
            <person name="Gelbart W."/>
            <person name="Iyer V.N."/>
            <person name="Pollard D.A."/>
            <person name="Sackton T.B."/>
            <person name="Larracuente A.M."/>
            <person name="Singh N.D."/>
            <person name="Abad J.P."/>
            <person name="Abt D.N."/>
            <person name="Adryan B."/>
            <person name="Aguade M."/>
            <person name="Akashi H."/>
            <person name="Anderson W.W."/>
            <person name="Aquadro C.F."/>
            <person name="Ardell D.H."/>
            <person name="Arguello R."/>
            <person name="Artieri C.G."/>
            <person name="Barbash D.A."/>
            <person name="Barker D."/>
            <person name="Barsanti P."/>
            <person name="Batterham P."/>
            <person name="Batzoglou S."/>
            <person name="Begun D."/>
            <person name="Bhutkar A."/>
            <person name="Blanco E."/>
            <person name="Bosak S.A."/>
            <person name="Bradley R.K."/>
            <person name="Brand A.D."/>
            <person name="Brent M.R."/>
            <person name="Brooks A.N."/>
            <person name="Brown R.H."/>
            <person name="Butlin R.K."/>
            <person name="Caggese C."/>
            <person name="Calvi B.R."/>
            <person name="Bernardo de Carvalho A."/>
            <person name="Caspi A."/>
            <person name="Castrezana S."/>
            <person name="Celniker S.E."/>
            <person name="Chang J.L."/>
            <person name="Chapple C."/>
            <person name="Chatterji S."/>
            <person name="Chinwalla A."/>
            <person name="Civetta A."/>
            <person name="Clifton S.W."/>
            <person name="Comeron J.M."/>
            <person name="Costello J.C."/>
            <person name="Coyne J.A."/>
            <person name="Daub J."/>
            <person name="David R.G."/>
            <person name="Delcher A.L."/>
            <person name="Delehaunty K."/>
            <person name="Do C.B."/>
            <person name="Ebling H."/>
            <person name="Edwards K."/>
            <person name="Eickbush T."/>
            <person name="Evans J.D."/>
            <person name="Filipski A."/>
            <person name="Findeiss S."/>
            <person name="Freyhult E."/>
            <person name="Fulton L."/>
            <person name="Fulton R."/>
            <person name="Garcia A.C."/>
            <person name="Gardiner A."/>
            <person name="Garfield D.A."/>
            <person name="Garvin B.E."/>
            <person name="Gibson G."/>
            <person name="Gilbert D."/>
            <person name="Gnerre S."/>
            <person name="Godfrey J."/>
            <person name="Good R."/>
            <person name="Gotea V."/>
            <person name="Gravely B."/>
            <person name="Greenberg A.J."/>
            <person name="Griffiths-Jones S."/>
            <person name="Gross S."/>
            <person name="Guigo R."/>
            <person name="Gustafson E.A."/>
            <person name="Haerty W."/>
            <person name="Hahn M.W."/>
            <person name="Halligan D.L."/>
            <person name="Halpern A.L."/>
            <person name="Halter G.M."/>
            <person name="Han M.V."/>
            <person name="Heger A."/>
            <person name="Hillier L."/>
            <person name="Hinrichs A.S."/>
            <person name="Holmes I."/>
            <person name="Hoskins R.A."/>
            <person name="Hubisz M.J."/>
            <person name="Hultmark D."/>
            <person name="Huntley M.A."/>
            <person name="Jaffe D.B."/>
            <person name="Jagadeeshan S."/>
            <person name="Jeck W.R."/>
            <person name="Johnson J."/>
            <person name="Jones C.D."/>
            <person name="Jordan W.C."/>
            <person name="Karpen G.H."/>
            <person name="Kataoka E."/>
            <person name="Keightley P.D."/>
            <person name="Kheradpour P."/>
            <person name="Kirkness E.F."/>
            <person name="Koerich L.B."/>
            <person name="Kristiansen K."/>
            <person name="Kudrna D."/>
            <person name="Kulathinal R.J."/>
            <person name="Kumar S."/>
            <person name="Kwok R."/>
            <person name="Lander E."/>
            <person name="Langley C.H."/>
            <person name="Lapoint R."/>
            <person name="Lazzaro B.P."/>
            <person name="Lee S.J."/>
            <person name="Levesque L."/>
            <person name="Li R."/>
            <person name="Lin C.F."/>
            <person name="Lin M.F."/>
            <person name="Lindblad-Toh K."/>
            <person name="Llopart A."/>
            <person name="Long M."/>
            <person name="Low L."/>
            <person name="Lozovsky E."/>
            <person name="Lu J."/>
            <person name="Luo M."/>
            <person name="Machado C.A."/>
            <person name="Makalowski W."/>
            <person name="Marzo M."/>
            <person name="Matsuda M."/>
            <person name="Matzkin L."/>
            <person name="McAllister B."/>
            <person name="McBride C.S."/>
            <person name="McKernan B."/>
            <person name="McKernan K."/>
            <person name="Mendez-Lago M."/>
            <person name="Minx P."/>
            <person name="Mollenhauer M.U."/>
            <person name="Montooth K."/>
            <person name="Mount S.M."/>
            <person name="Mu X."/>
            <person name="Myers E."/>
            <person name="Negre B."/>
            <person name="Newfeld S."/>
            <person name="Nielsen R."/>
            <person name="Noor M.A."/>
            <person name="O'Grady P."/>
            <person name="Pachter L."/>
            <person name="Papaceit M."/>
            <person name="Parisi M.J."/>
            <person name="Parisi M."/>
            <person name="Parts L."/>
            <person name="Pedersen J.S."/>
            <person name="Pesole G."/>
            <person name="Phillippy A.M."/>
            <person name="Ponting C.P."/>
            <person name="Pop M."/>
            <person name="Porcelli D."/>
            <person name="Powell J.R."/>
            <person name="Prohaska S."/>
            <person name="Pruitt K."/>
            <person name="Puig M."/>
            <person name="Quesneville H."/>
            <person name="Ram K.R."/>
            <person name="Rand D."/>
            <person name="Rasmussen M.D."/>
            <person name="Reed L.K."/>
            <person name="Reenan R."/>
            <person name="Reily A."/>
            <person name="Remington K.A."/>
            <person name="Rieger T.T."/>
            <person name="Ritchie M.G."/>
            <person name="Robin C."/>
            <person name="Rogers Y.H."/>
            <person name="Rohde C."/>
            <person name="Rozas J."/>
            <person name="Rubenfield M.J."/>
            <person name="Ruiz A."/>
            <person name="Russo S."/>
            <person name="Salzberg S.L."/>
            <person name="Sanchez-Gracia A."/>
            <person name="Saranga D.J."/>
            <person name="Sato H."/>
            <person name="Schaeffer S.W."/>
            <person name="Schatz M.C."/>
            <person name="Schlenke T."/>
            <person name="Schwartz R."/>
            <person name="Segarra C."/>
            <person name="Singh R.S."/>
            <person name="Sirot L."/>
            <person name="Sirota M."/>
            <person name="Sisneros N.B."/>
            <person name="Smith C.D."/>
            <person name="Smith T.F."/>
            <person name="Spieth J."/>
            <person name="Stage D.E."/>
            <person name="Stark A."/>
            <person name="Stephan W."/>
            <person name="Strausberg R.L."/>
            <person name="Strempel S."/>
            <person name="Sturgill D."/>
            <person name="Sutton G."/>
            <person name="Sutton G.G."/>
            <person name="Tao W."/>
            <person name="Teichmann S."/>
            <person name="Tobari Y.N."/>
            <person name="Tomimura Y."/>
            <person name="Tsolas J.M."/>
            <person name="Valente V.L."/>
            <person name="Venter E."/>
            <person name="Venter J.C."/>
            <person name="Vicario S."/>
            <person name="Vieira F.G."/>
            <person name="Vilella A.J."/>
            <person name="Villasante A."/>
            <person name="Walenz B."/>
            <person name="Wang J."/>
            <person name="Wasserman M."/>
            <person name="Watts T."/>
            <person name="Wilson D."/>
            <person name="Wilson R.K."/>
            <person name="Wing R.A."/>
            <person name="Wolfner M.F."/>
            <person name="Wong A."/>
            <person name="Wong G.K."/>
            <person name="Wu C.I."/>
            <person name="Wu G."/>
            <person name="Yamamoto D."/>
            <person name="Yang H.P."/>
            <person name="Yang S.P."/>
            <person name="Yorke J.A."/>
            <person name="Yoshida K."/>
            <person name="Zdobnov E."/>
            <person name="Zhang P."/>
            <person name="Zhang Y."/>
            <person name="Zimin A.V."/>
            <person name="Baldwin J."/>
            <person name="Abdouelleil A."/>
            <person name="Abdulkadir J."/>
            <person name="Abebe A."/>
            <person name="Abera B."/>
            <person name="Abreu J."/>
            <person name="Acer S.C."/>
            <person name="Aftuck L."/>
            <person name="Alexander A."/>
            <person name="An P."/>
            <person name="Anderson E."/>
            <person name="Anderson S."/>
            <person name="Arachi H."/>
            <person name="Azer M."/>
            <person name="Bachantsang P."/>
            <person name="Barry A."/>
            <person name="Bayul T."/>
            <person name="Berlin A."/>
            <person name="Bessette D."/>
            <person name="Bloom T."/>
            <person name="Blye J."/>
            <person name="Boguslavskiy L."/>
            <person name="Bonnet C."/>
            <person name="Boukhgalter B."/>
            <person name="Bourzgui I."/>
            <person name="Brown A."/>
            <person name="Cahill P."/>
            <person name="Channer S."/>
            <person name="Cheshatsang Y."/>
            <person name="Chuda L."/>
            <person name="Citroen M."/>
            <person name="Collymore A."/>
            <person name="Cooke P."/>
            <person name="Costello M."/>
            <person name="D'Aco K."/>
            <person name="Daza R."/>
            <person name="De Haan G."/>
            <person name="DeGray S."/>
            <person name="DeMaso C."/>
            <person name="Dhargay N."/>
            <person name="Dooley K."/>
            <person name="Dooley E."/>
            <person name="Doricent M."/>
            <person name="Dorje P."/>
            <person name="Dorjee K."/>
            <person name="Dupes A."/>
            <person name="Elong R."/>
            <person name="Falk J."/>
            <person name="Farina A."/>
            <person name="Faro S."/>
            <person name="Ferguson D."/>
            <person name="Fisher S."/>
            <person name="Foley C.D."/>
            <person name="Franke A."/>
            <person name="Friedrich D."/>
            <person name="Gadbois L."/>
            <person name="Gearin G."/>
            <person name="Gearin C.R."/>
            <person name="Giannoukos G."/>
            <person name="Goode T."/>
            <person name="Graham J."/>
            <person name="Grandbois E."/>
            <person name="Grewal S."/>
            <person name="Gyaltsen K."/>
            <person name="Hafez N."/>
            <person name="Hagos B."/>
            <person name="Hall J."/>
            <person name="Henson C."/>
            <person name="Hollinger A."/>
            <person name="Honan T."/>
            <person name="Huard M.D."/>
            <person name="Hughes L."/>
            <person name="Hurhula B."/>
            <person name="Husby M.E."/>
            <person name="Kamat A."/>
            <person name="Kanga B."/>
            <person name="Kashin S."/>
            <person name="Khazanovich D."/>
            <person name="Kisner P."/>
            <person name="Lance K."/>
            <person name="Lara M."/>
            <person name="Lee W."/>
            <person name="Lennon N."/>
            <person name="Letendre F."/>
            <person name="LeVine R."/>
            <person name="Lipovsky A."/>
            <person name="Liu X."/>
            <person name="Liu J."/>
            <person name="Liu S."/>
            <person name="Lokyitsang T."/>
            <person name="Lokyitsang Y."/>
            <person name="Lubonja R."/>
            <person name="Lui A."/>
            <person name="MacDonald P."/>
            <person name="Magnisalis V."/>
            <person name="Maru K."/>
            <person name="Matthews C."/>
            <person name="McCusker W."/>
            <person name="McDonough S."/>
            <person name="Mehta T."/>
            <person name="Meldrim J."/>
            <person name="Meneus L."/>
            <person name="Mihai O."/>
            <person name="Mihalev A."/>
            <person name="Mihova T."/>
            <person name="Mittelman R."/>
            <person name="Mlenga V."/>
            <person name="Montmayeur A."/>
            <person name="Mulrain L."/>
            <person name="Navidi A."/>
            <person name="Naylor J."/>
            <person name="Negash T."/>
            <person name="Nguyen T."/>
            <person name="Nguyen N."/>
            <person name="Nicol R."/>
            <person name="Norbu C."/>
            <person name="Norbu N."/>
            <person name="Novod N."/>
            <person name="O'Neill B."/>
            <person name="Osman S."/>
            <person name="Markiewicz E."/>
            <person name="Oyono O.L."/>
            <person name="Patti C."/>
            <person name="Phunkhang P."/>
            <person name="Pierre F."/>
            <person name="Priest M."/>
            <person name="Raghuraman S."/>
            <person name="Rege F."/>
            <person name="Reyes R."/>
            <person name="Rise C."/>
            <person name="Rogov P."/>
            <person name="Ross K."/>
            <person name="Ryan E."/>
            <person name="Settipalli S."/>
            <person name="Shea T."/>
            <person name="Sherpa N."/>
            <person name="Shi L."/>
            <person name="Shih D."/>
            <person name="Sparrow T."/>
            <person name="Spaulding J."/>
            <person name="Stalker J."/>
            <person name="Stange-Thomann N."/>
            <person name="Stavropoulos S."/>
            <person name="Stone C."/>
            <person name="Strader C."/>
            <person name="Tesfaye S."/>
            <person name="Thomson T."/>
            <person name="Thoulutsang Y."/>
            <person name="Thoulutsang D."/>
            <person name="Topham K."/>
            <person name="Topping I."/>
            <person name="Tsamla T."/>
            <person name="Vassiliev H."/>
            <person name="Vo A."/>
            <person name="Wangchuk T."/>
            <person name="Wangdi T."/>
            <person name="Weiand M."/>
            <person name="Wilkinson J."/>
            <person name="Wilson A."/>
            <person name="Yadav S."/>
            <person name="Young G."/>
            <person name="Yu Q."/>
            <person name="Zembek L."/>
            <person name="Zhong D."/>
            <person name="Zimmer A."/>
            <person name="Zwirko Z."/>
            <person name="Jaffe D.B."/>
            <person name="Alvarez P."/>
            <person name="Brockman W."/>
            <person name="Butler J."/>
            <person name="Chin C."/>
            <person name="Gnerre S."/>
            <person name="Grabherr M."/>
            <person name="Kleber M."/>
            <person name="Mauceli E."/>
            <person name="MacCallum I."/>
        </authorList>
    </citation>
    <scope>NUCLEOTIDE SEQUENCE [LARGE SCALE GENOMIC DNA]</scope>
    <source>
        <strain evidence="3">MSH-3 / Tucson 14011-0111.49</strain>
    </source>
</reference>
<dbReference type="AlphaFoldDB" id="B4GNV2"/>
<evidence type="ECO:0000313" key="2">
    <source>
        <dbReference type="EMBL" id="EDW38835.1"/>
    </source>
</evidence>
<evidence type="ECO:0000256" key="1">
    <source>
        <dbReference type="SAM" id="MobiDB-lite"/>
    </source>
</evidence>
<dbReference type="Proteomes" id="UP000008744">
    <property type="component" value="Unassembled WGS sequence"/>
</dbReference>